<comment type="similarity">
    <text evidence="1">Belongs to the TRAFAC class myosin-kinesin ATPase superfamily. Kinesin family.</text>
</comment>
<dbReference type="PROSITE" id="PS50067">
    <property type="entry name" value="KINESIN_MOTOR_2"/>
    <property type="match status" value="1"/>
</dbReference>
<dbReference type="AlphaFoldDB" id="A0A024GGW1"/>
<dbReference type="Pfam" id="PF00225">
    <property type="entry name" value="Kinesin"/>
    <property type="match status" value="1"/>
</dbReference>
<dbReference type="InterPro" id="IPR001752">
    <property type="entry name" value="Kinesin_motor_dom"/>
</dbReference>
<dbReference type="SMART" id="SM00129">
    <property type="entry name" value="KISc"/>
    <property type="match status" value="1"/>
</dbReference>
<gene>
    <name evidence="4" type="ORF">BN9_068100</name>
</gene>
<evidence type="ECO:0000313" key="5">
    <source>
        <dbReference type="Proteomes" id="UP000053237"/>
    </source>
</evidence>
<protein>
    <recommendedName>
        <fullName evidence="3">Kinesin motor domain-containing protein</fullName>
    </recommendedName>
</protein>
<dbReference type="InterPro" id="IPR027417">
    <property type="entry name" value="P-loop_NTPase"/>
</dbReference>
<dbReference type="STRING" id="65357.A0A024GGW1"/>
<evidence type="ECO:0000256" key="1">
    <source>
        <dbReference type="PROSITE-ProRule" id="PRU00283"/>
    </source>
</evidence>
<accession>A0A024GGW1</accession>
<organism evidence="4 5">
    <name type="scientific">Albugo candida</name>
    <dbReference type="NCBI Taxonomy" id="65357"/>
    <lineage>
        <taxon>Eukaryota</taxon>
        <taxon>Sar</taxon>
        <taxon>Stramenopiles</taxon>
        <taxon>Oomycota</taxon>
        <taxon>Peronosporomycetes</taxon>
        <taxon>Albuginales</taxon>
        <taxon>Albuginaceae</taxon>
        <taxon>Albugo</taxon>
    </lineage>
</organism>
<dbReference type="Proteomes" id="UP000053237">
    <property type="component" value="Unassembled WGS sequence"/>
</dbReference>
<feature type="region of interest" description="Disordered" evidence="2">
    <location>
        <begin position="1"/>
        <end position="68"/>
    </location>
</feature>
<feature type="binding site" evidence="1">
    <location>
        <begin position="328"/>
        <end position="335"/>
    </location>
    <ligand>
        <name>ATP</name>
        <dbReference type="ChEBI" id="CHEBI:30616"/>
    </ligand>
</feature>
<dbReference type="GO" id="GO:0007018">
    <property type="term" value="P:microtubule-based movement"/>
    <property type="evidence" value="ECO:0007669"/>
    <property type="project" value="InterPro"/>
</dbReference>
<dbReference type="SUPFAM" id="SSF52540">
    <property type="entry name" value="P-loop containing nucleoside triphosphate hydrolases"/>
    <property type="match status" value="1"/>
</dbReference>
<sequence length="521" mass="59289">MDPETRNLVTEEAHTITSLQRPDKAISPHCKASNQAYHERLSTPERTPSKSSCFESIRRLPTPNNRMDDTISLNQSEMDDTIDPIASRSLQFRPWKKSQDVPSHNKWKSRAITDPFTRKHRSQHTPQTAPIAPKFTLQPLDPRPISEPSIENAFQPQRQVSTRVALADIERKRHHRRALQAQEKHRIEREILHYGHDSGYKFRRLIQQFRDQMLPSRSLHLPPLASTSLPGKLSVFIRKRPLTSKEIDAKGYDIITFPSSTEIICHEPLIRVDGAESLKHHSFHFDAIFDESIGNEDVYHATVGAFLPKLFDTFQKRQPHSLTVFAYGQTGSGKTYTMQSIYRHAAIDLFQAIERFSHADIVVRLSFYEMYRNHINDLLNHRKRVHLLESGDGVVQIVGLKEKIVDSLEALLKCISTGEATRSTSANAIHSDSSRSHAILRILLSNSQMCTSFSLVDLAGSERASDTQTDAKKTRIEGAEINKSLLALKECIRALHRGERTSTHRSSLIVLVAFLENTRNL</sequence>
<dbReference type="InterPro" id="IPR027640">
    <property type="entry name" value="Kinesin-like_fam"/>
</dbReference>
<evidence type="ECO:0000256" key="2">
    <source>
        <dbReference type="SAM" id="MobiDB-lite"/>
    </source>
</evidence>
<dbReference type="GO" id="GO:0007019">
    <property type="term" value="P:microtubule depolymerization"/>
    <property type="evidence" value="ECO:0007669"/>
    <property type="project" value="TreeGrafter"/>
</dbReference>
<name>A0A024GGW1_9STRA</name>
<dbReference type="GO" id="GO:0003777">
    <property type="term" value="F:microtubule motor activity"/>
    <property type="evidence" value="ECO:0007669"/>
    <property type="project" value="InterPro"/>
</dbReference>
<evidence type="ECO:0000313" key="4">
    <source>
        <dbReference type="EMBL" id="CCI45900.1"/>
    </source>
</evidence>
<feature type="domain" description="Kinesin motor" evidence="3">
    <location>
        <begin position="232"/>
        <end position="521"/>
    </location>
</feature>
<dbReference type="PANTHER" id="PTHR47971:SF20">
    <property type="entry name" value="KINESIN-LIKE PROTEIN KIF24"/>
    <property type="match status" value="1"/>
</dbReference>
<keyword evidence="1" id="KW-0547">Nucleotide-binding</keyword>
<keyword evidence="1" id="KW-0067">ATP-binding</keyword>
<comment type="caution">
    <text evidence="4">The sequence shown here is derived from an EMBL/GenBank/DDBJ whole genome shotgun (WGS) entry which is preliminary data.</text>
</comment>
<evidence type="ECO:0000259" key="3">
    <source>
        <dbReference type="PROSITE" id="PS50067"/>
    </source>
</evidence>
<dbReference type="InParanoid" id="A0A024GGW1"/>
<dbReference type="OrthoDB" id="3176171at2759"/>
<dbReference type="Gene3D" id="3.40.850.10">
    <property type="entry name" value="Kinesin motor domain"/>
    <property type="match status" value="1"/>
</dbReference>
<dbReference type="PANTHER" id="PTHR47971">
    <property type="entry name" value="KINESIN-RELATED PROTEIN 6"/>
    <property type="match status" value="1"/>
</dbReference>
<feature type="compositionally biased region" description="Polar residues" evidence="2">
    <location>
        <begin position="44"/>
        <end position="54"/>
    </location>
</feature>
<dbReference type="GO" id="GO:0005874">
    <property type="term" value="C:microtubule"/>
    <property type="evidence" value="ECO:0007669"/>
    <property type="project" value="TreeGrafter"/>
</dbReference>
<dbReference type="GO" id="GO:0008017">
    <property type="term" value="F:microtubule binding"/>
    <property type="evidence" value="ECO:0007669"/>
    <property type="project" value="InterPro"/>
</dbReference>
<dbReference type="PRINTS" id="PR00380">
    <property type="entry name" value="KINESINHEAVY"/>
</dbReference>
<dbReference type="GO" id="GO:0005524">
    <property type="term" value="F:ATP binding"/>
    <property type="evidence" value="ECO:0007669"/>
    <property type="project" value="UniProtKB-UniRule"/>
</dbReference>
<keyword evidence="1" id="KW-0505">Motor protein</keyword>
<reference evidence="4 5" key="1">
    <citation type="submission" date="2012-05" db="EMBL/GenBank/DDBJ databases">
        <title>Recombination and specialization in a pathogen metapopulation.</title>
        <authorList>
            <person name="Gardiner A."/>
            <person name="Kemen E."/>
            <person name="Schultz-Larsen T."/>
            <person name="MacLean D."/>
            <person name="Van Oosterhout C."/>
            <person name="Jones J.D.G."/>
        </authorList>
    </citation>
    <scope>NUCLEOTIDE SEQUENCE [LARGE SCALE GENOMIC DNA]</scope>
    <source>
        <strain evidence="4 5">Ac Nc2</strain>
    </source>
</reference>
<dbReference type="InterPro" id="IPR036961">
    <property type="entry name" value="Kinesin_motor_dom_sf"/>
</dbReference>
<proteinExistence type="inferred from homology"/>
<dbReference type="EMBL" id="CAIX01000111">
    <property type="protein sequence ID" value="CCI45900.1"/>
    <property type="molecule type" value="Genomic_DNA"/>
</dbReference>
<keyword evidence="5" id="KW-1185">Reference proteome</keyword>